<name>A0A809WTE5_9BRAD</name>
<organism evidence="2">
    <name type="scientific">Bradyrhizobium diazoefficiens</name>
    <dbReference type="NCBI Taxonomy" id="1355477"/>
    <lineage>
        <taxon>Bacteria</taxon>
        <taxon>Pseudomonadati</taxon>
        <taxon>Pseudomonadota</taxon>
        <taxon>Alphaproteobacteria</taxon>
        <taxon>Hyphomicrobiales</taxon>
        <taxon>Nitrobacteraceae</taxon>
        <taxon>Bradyrhizobium</taxon>
    </lineage>
</organism>
<dbReference type="Gene3D" id="3.40.1090.10">
    <property type="entry name" value="Cytosolic phospholipase A2 catalytic domain"/>
    <property type="match status" value="1"/>
</dbReference>
<sequence length="757" mass="81632">MSSVSGGGYIATALQWLWQTDATTSASKAQFPYNTARALINGEDLKDKRLAYIRNHGRYLTPGEGITIWSLGAVVVRTLFLNLAIWIPLGALLLCALISVFGLADTSFAAFPNFFSPIQARWKCGDACNTWPIETFFGVCIVIAMVGIAAFAGWAAAFALDTTASPNVLRDRVPTKRRWLYFALQLGLTCLAAAALALSNEHSKLDPFSWSVGIVVVAVLLAFSGVRFLQARGADASENYRWRRKMEVYGGAALPILATILAVGTTPILPYLLANEAGPFAKSVAAAVAAIAGVASAVGGHGAQAQNKPPSDLLRWLLMVACGLFLYVLLCVCYILAQLVISPDILVGSDSNLQNVTRGMILASSGTAIVLGLRSNVNYVGFHRFYRDRLMEAFMPDAKSVEDNVVRPSPDADRLSMASLWPPQRHPDGSARPIPYPIINTNAVFVKDIDRVIASRGGDNFILTPLFVGAQATGWEDTQTHIEKNGPMTLASAMAASGAALNANAAYVGAGVTRDRLLSIVMMLMNLRLGLWIGRPSAVPPGTHTSMPNQFNPGFRYGVTLAGYKSTSSFIELSDGGHFDNLGIYELARRKSAVILVLDGEQDATTSMPALYSVVQRMQEDFKMNVDLEGRLDDLVPVPFPGYPDGAKYVKRPFFVAPLTYEDKTPGVLVYVKLSLASTAGFAAKGYRAQYPDFPHQSTANQFFVAQQVEAYRDVGFANMALALDALGLDKACDPASILKAWTTHVDAQKATTNTAR</sequence>
<feature type="transmembrane region" description="Helical" evidence="1">
    <location>
        <begin position="179"/>
        <end position="198"/>
    </location>
</feature>
<keyword evidence="1" id="KW-1133">Transmembrane helix</keyword>
<proteinExistence type="predicted"/>
<feature type="transmembrane region" description="Helical" evidence="1">
    <location>
        <begin position="249"/>
        <end position="272"/>
    </location>
</feature>
<dbReference type="AlphaFoldDB" id="A0A809WTE5"/>
<evidence type="ECO:0000313" key="2">
    <source>
        <dbReference type="EMBL" id="BCE17819.1"/>
    </source>
</evidence>
<protein>
    <submittedName>
        <fullName evidence="2">Uncharacterized protein</fullName>
    </submittedName>
</protein>
<feature type="transmembrane region" description="Helical" evidence="1">
    <location>
        <begin position="135"/>
        <end position="158"/>
    </location>
</feature>
<keyword evidence="1" id="KW-0472">Membrane</keyword>
<feature type="transmembrane region" description="Helical" evidence="1">
    <location>
        <begin position="284"/>
        <end position="304"/>
    </location>
</feature>
<reference evidence="2" key="1">
    <citation type="submission" date="2020-05" db="EMBL/GenBank/DDBJ databases">
        <title>Complete genome sequence of Bradyrhizobium diazoefficiens XF1 isolated from soybean nodule.</title>
        <authorList>
            <person name="Noda R."/>
            <person name="Kakizaki K."/>
            <person name="Minamisawa K."/>
        </authorList>
    </citation>
    <scope>NUCLEOTIDE SEQUENCE</scope>
    <source>
        <strain evidence="2">XF1</strain>
    </source>
</reference>
<dbReference type="SUPFAM" id="SSF52151">
    <property type="entry name" value="FabD/lysophospholipase-like"/>
    <property type="match status" value="1"/>
</dbReference>
<feature type="transmembrane region" description="Helical" evidence="1">
    <location>
        <begin position="316"/>
        <end position="341"/>
    </location>
</feature>
<accession>A0A809WTE5</accession>
<gene>
    <name evidence="2" type="ORF">XF1B_05000</name>
</gene>
<keyword evidence="1" id="KW-0812">Transmembrane</keyword>
<dbReference type="EMBL" id="AP023091">
    <property type="protein sequence ID" value="BCE17819.1"/>
    <property type="molecule type" value="Genomic_DNA"/>
</dbReference>
<feature type="transmembrane region" description="Helical" evidence="1">
    <location>
        <begin position="210"/>
        <end position="229"/>
    </location>
</feature>
<dbReference type="InterPro" id="IPR016035">
    <property type="entry name" value="Acyl_Trfase/lysoPLipase"/>
</dbReference>
<evidence type="ECO:0000256" key="1">
    <source>
        <dbReference type="SAM" id="Phobius"/>
    </source>
</evidence>